<protein>
    <submittedName>
        <fullName evidence="2">11738_t:CDS:1</fullName>
    </submittedName>
</protein>
<organism evidence="2 3">
    <name type="scientific">Funneliformis geosporum</name>
    <dbReference type="NCBI Taxonomy" id="1117311"/>
    <lineage>
        <taxon>Eukaryota</taxon>
        <taxon>Fungi</taxon>
        <taxon>Fungi incertae sedis</taxon>
        <taxon>Mucoromycota</taxon>
        <taxon>Glomeromycotina</taxon>
        <taxon>Glomeromycetes</taxon>
        <taxon>Glomerales</taxon>
        <taxon>Glomeraceae</taxon>
        <taxon>Funneliformis</taxon>
    </lineage>
</organism>
<dbReference type="AlphaFoldDB" id="A0A9W4SHK5"/>
<evidence type="ECO:0000313" key="2">
    <source>
        <dbReference type="EMBL" id="CAI2168795.1"/>
    </source>
</evidence>
<reference evidence="2" key="1">
    <citation type="submission" date="2022-08" db="EMBL/GenBank/DDBJ databases">
        <authorList>
            <person name="Kallberg Y."/>
            <person name="Tangrot J."/>
            <person name="Rosling A."/>
        </authorList>
    </citation>
    <scope>NUCLEOTIDE SEQUENCE</scope>
    <source>
        <strain evidence="2">Wild A</strain>
    </source>
</reference>
<gene>
    <name evidence="2" type="ORF">FWILDA_LOCUS3761</name>
</gene>
<comment type="caution">
    <text evidence="2">The sequence shown here is derived from an EMBL/GenBank/DDBJ whole genome shotgun (WGS) entry which is preliminary data.</text>
</comment>
<feature type="region of interest" description="Disordered" evidence="1">
    <location>
        <begin position="116"/>
        <end position="145"/>
    </location>
</feature>
<proteinExistence type="predicted"/>
<name>A0A9W4SHK5_9GLOM</name>
<keyword evidence="3" id="KW-1185">Reference proteome</keyword>
<dbReference type="OrthoDB" id="2422680at2759"/>
<accession>A0A9W4SHK5</accession>
<sequence length="514" mass="60183">MDYKVPTHAEIDEYFSNNLVSEWHLLNVYMNSKLESSPLLTAPELFRSICKLLSLIETNEKNSYPKYVSEYAKKLRIAVKKIVERAERQELMRENENEIQQKQSKALDKITNAIVGKTGKRKRDSNDDDENKTDNNRISKNGKIEPMVQENYEEIATSEKGHSNGFEISSFGIEVGSKQISTWDYVISKMEIREDSSKDWINEGHNFSEDFQQFQKLIIEKLKTDPTLSYATDVESIIALTSIMILRKNKKPAYVLCTDNEWRMAFPQINYKFKIPALVQVTVCSYTQPLMRNDLAEFEELWRLNWSKVSLLENQEDKRIFDLMQIITRNFFYNLPYGKKKNLSNEDTYVHKTCHAILEEIFPCRNPTTCMMKVRFYSMKLSPQKWKIMSIVNQALAKLAILMKDALDIGIYDETYGVLINGNRIEFWRITLHYDGLYQLVSLVEMTFPTKVAEFLVILSVMERCYKLKELVLETEQRNMRKSNFKLNENFQRGSNSSSMKTKVPIIIIQKSQK</sequence>
<evidence type="ECO:0000256" key="1">
    <source>
        <dbReference type="SAM" id="MobiDB-lite"/>
    </source>
</evidence>
<dbReference type="EMBL" id="CAMKVN010000521">
    <property type="protein sequence ID" value="CAI2168795.1"/>
    <property type="molecule type" value="Genomic_DNA"/>
</dbReference>
<evidence type="ECO:0000313" key="3">
    <source>
        <dbReference type="Proteomes" id="UP001153678"/>
    </source>
</evidence>
<dbReference type="Proteomes" id="UP001153678">
    <property type="component" value="Unassembled WGS sequence"/>
</dbReference>